<dbReference type="SUPFAM" id="SSF50630">
    <property type="entry name" value="Acid proteases"/>
    <property type="match status" value="1"/>
</dbReference>
<dbReference type="GO" id="GO:0015074">
    <property type="term" value="P:DNA integration"/>
    <property type="evidence" value="ECO:0007669"/>
    <property type="project" value="InterPro"/>
</dbReference>
<accession>A0AAQ3SNR6</accession>
<dbReference type="InterPro" id="IPR000477">
    <property type="entry name" value="RT_dom"/>
</dbReference>
<evidence type="ECO:0000256" key="6">
    <source>
        <dbReference type="SAM" id="Coils"/>
    </source>
</evidence>
<feature type="compositionally biased region" description="Basic and acidic residues" evidence="7">
    <location>
        <begin position="162"/>
        <end position="176"/>
    </location>
</feature>
<feature type="compositionally biased region" description="Basic and acidic residues" evidence="7">
    <location>
        <begin position="107"/>
        <end position="119"/>
    </location>
</feature>
<evidence type="ECO:0000313" key="11">
    <source>
        <dbReference type="Proteomes" id="UP001341281"/>
    </source>
</evidence>
<evidence type="ECO:0008006" key="12">
    <source>
        <dbReference type="Google" id="ProtNLM"/>
    </source>
</evidence>
<dbReference type="InterPro" id="IPR012337">
    <property type="entry name" value="RNaseH-like_sf"/>
</dbReference>
<dbReference type="CDD" id="cd00303">
    <property type="entry name" value="retropepsin_like"/>
    <property type="match status" value="1"/>
</dbReference>
<dbReference type="Pfam" id="PF24626">
    <property type="entry name" value="SH3_Tf2-1"/>
    <property type="match status" value="1"/>
</dbReference>
<gene>
    <name evidence="10" type="ORF">U9M48_008050</name>
</gene>
<organism evidence="10 11">
    <name type="scientific">Paspalum notatum var. saurae</name>
    <dbReference type="NCBI Taxonomy" id="547442"/>
    <lineage>
        <taxon>Eukaryota</taxon>
        <taxon>Viridiplantae</taxon>
        <taxon>Streptophyta</taxon>
        <taxon>Embryophyta</taxon>
        <taxon>Tracheophyta</taxon>
        <taxon>Spermatophyta</taxon>
        <taxon>Magnoliopsida</taxon>
        <taxon>Liliopsida</taxon>
        <taxon>Poales</taxon>
        <taxon>Poaceae</taxon>
        <taxon>PACMAD clade</taxon>
        <taxon>Panicoideae</taxon>
        <taxon>Andropogonodae</taxon>
        <taxon>Paspaleae</taxon>
        <taxon>Paspalinae</taxon>
        <taxon>Paspalum</taxon>
    </lineage>
</organism>
<dbReference type="PANTHER" id="PTHR37984:SF5">
    <property type="entry name" value="PROTEIN NYNRIN-LIKE"/>
    <property type="match status" value="1"/>
</dbReference>
<dbReference type="GO" id="GO:0016779">
    <property type="term" value="F:nucleotidyltransferase activity"/>
    <property type="evidence" value="ECO:0007669"/>
    <property type="project" value="UniProtKB-KW"/>
</dbReference>
<keyword evidence="5" id="KW-0511">Multifunctional enzyme</keyword>
<feature type="region of interest" description="Disordered" evidence="7">
    <location>
        <begin position="79"/>
        <end position="120"/>
    </location>
</feature>
<sequence length="1355" mass="154417">MKLDEQLALIISKLDEQKIEIQETNRGIMEVRNSVEELKVAKGEFEIWKPQVENQVVDLQATVADLRQQVGHLLNKADLHKSAKKEASVSAHLETTSPEATLGQNSHGDEHQHRRDGQGVKEVLMGNSNVITRRIETPSYLKNTFRGNTAQISVKGQESWNSEERRTNTAERGKSQGDKVSALMAYRKAKGLCFKCGTKWGMQHKCPSSVSLNVVEELWQLVSDKSKNAELVGQAEDHDSGDDLMALSAQVVSGTTSNRTIKLYTYIHHHSALLLVDSGSSHSFISEQFATKLTPWKLLKEPIQVKVADGGIFLCTHELEYCPWLFHTTFKILPLKCYDTILGIEWLEQNSPVMVDWADKWFSFCHLGKEVRLQGVQENPVKCLLASGTQLYAVTASPDETESVPEMVQELIRKYKQLFVEPTGVSTSKAGRHTIPLLPGTQPFRLRPYRYTPLQKNEIEQQVTQLLQNKMIVESTNPFASPAPLVKNKSGEWRLCVDYRRLNAQTVKNKFPLPVTEELFEELVGASWFTTLDLRSGFHQIPMAEEDQYKTAFQTHFGHFEYKVMPYGLIGAPATFQATMNYILAALLRKCVVVFIDDILIYSKTFEKHLSHLQQVFEIFLHYQFKVRLSKCSFAQQKLKYLGHIISKEEVAIDPTKIIAVQNWLVPQSVKELRGFLGLVGYYRRFVKNFGLIAKPLTELLKKGVLFIWTSVTEQAFNSLKQALVEAPVLALPDFSKPFIVETDASERDIGAVLQQNGHPIAYISKALGVKNQGLSTYEKESLAILMAVDHWRAYLQPAEFVIFTDHRSLTNLDDQRLHTYWQQKTLTKLFGLRYKICYKKGTTNSAADALSRRAHPDSAEICAISVAQPFVLHKVIILCLKELLNTKDAFGFYTVTLCSNKCYQPCILDQLEGILVILLAQHEKENSKFVSKLKQKESLIQDCYNLWKFRTCLASNFNGLCGRFAKFFCLQLYYVCSLCQVESSFTALKVAKLFMEHIHRLHGMPEAIISDRDRIFTSLLWQELFKLSGTKLHMSTAYHPQSDGQTERVNQCVEGFLRCFCQACPTQWSQWLVSAEFWYNTSLDSALKKSPFEVLYGHSSRHFGITCNDACSVPNLENWLSERKIVTQLLKQQLNRVNQAMKLQADRHRTEQSFQVGDFVWLKLQPYIQSSLASRAHHKLSYRYFRPYQKVSAVAYKLQLPANSSVHPVFHVSLLKKAVGSFTVGNLPLPPDSSFSQVPEMILDQRLKNVGNRVVDQVLVKWAHLAPELATWEDVESLRKFFPSDTAWGQAVFQGRANVKIRVHEAEKEHKRRNRAEKSAGSFKEDAGSKKDVAVRPIRSRRPNPNCFGPDWKW</sequence>
<keyword evidence="11" id="KW-1185">Reference proteome</keyword>
<dbReference type="Pfam" id="PF17919">
    <property type="entry name" value="RT_RNaseH_2"/>
    <property type="match status" value="1"/>
</dbReference>
<feature type="coiled-coil region" evidence="6">
    <location>
        <begin position="49"/>
        <end position="76"/>
    </location>
</feature>
<feature type="domain" description="Reverse transcriptase" evidence="8">
    <location>
        <begin position="467"/>
        <end position="646"/>
    </location>
</feature>
<dbReference type="InterPro" id="IPR043502">
    <property type="entry name" value="DNA/RNA_pol_sf"/>
</dbReference>
<evidence type="ECO:0000259" key="9">
    <source>
        <dbReference type="PROSITE" id="PS50994"/>
    </source>
</evidence>
<dbReference type="GO" id="GO:0003676">
    <property type="term" value="F:nucleic acid binding"/>
    <property type="evidence" value="ECO:0007669"/>
    <property type="project" value="InterPro"/>
</dbReference>
<evidence type="ECO:0000313" key="10">
    <source>
        <dbReference type="EMBL" id="WVZ57697.1"/>
    </source>
</evidence>
<proteinExistence type="predicted"/>
<keyword evidence="6" id="KW-0175">Coiled coil</keyword>
<evidence type="ECO:0000256" key="3">
    <source>
        <dbReference type="ARBA" id="ARBA00022722"/>
    </source>
</evidence>
<dbReference type="InterPro" id="IPR021109">
    <property type="entry name" value="Peptidase_aspartic_dom_sf"/>
</dbReference>
<dbReference type="SUPFAM" id="SSF53098">
    <property type="entry name" value="Ribonuclease H-like"/>
    <property type="match status" value="1"/>
</dbReference>
<dbReference type="InterPro" id="IPR043128">
    <property type="entry name" value="Rev_trsase/Diguanyl_cyclase"/>
</dbReference>
<dbReference type="InterPro" id="IPR050951">
    <property type="entry name" value="Retrovirus_Pol_polyprotein"/>
</dbReference>
<evidence type="ECO:0000256" key="1">
    <source>
        <dbReference type="ARBA" id="ARBA00022679"/>
    </source>
</evidence>
<protein>
    <recommendedName>
        <fullName evidence="12">Reverse transcriptase</fullName>
    </recommendedName>
</protein>
<dbReference type="CDD" id="cd01647">
    <property type="entry name" value="RT_LTR"/>
    <property type="match status" value="1"/>
</dbReference>
<name>A0AAQ3SNR6_PASNO</name>
<keyword evidence="2" id="KW-0548">Nucleotidyltransferase</keyword>
<feature type="region of interest" description="Disordered" evidence="7">
    <location>
        <begin position="1306"/>
        <end position="1355"/>
    </location>
</feature>
<feature type="region of interest" description="Disordered" evidence="7">
    <location>
        <begin position="154"/>
        <end position="176"/>
    </location>
</feature>
<dbReference type="CDD" id="cd09274">
    <property type="entry name" value="RNase_HI_RT_Ty3"/>
    <property type="match status" value="1"/>
</dbReference>
<evidence type="ECO:0000256" key="7">
    <source>
        <dbReference type="SAM" id="MobiDB-lite"/>
    </source>
</evidence>
<dbReference type="Gene3D" id="2.40.70.10">
    <property type="entry name" value="Acid Proteases"/>
    <property type="match status" value="1"/>
</dbReference>
<dbReference type="SUPFAM" id="SSF54160">
    <property type="entry name" value="Chromo domain-like"/>
    <property type="match status" value="1"/>
</dbReference>
<keyword evidence="1" id="KW-0808">Transferase</keyword>
<dbReference type="InterPro" id="IPR041577">
    <property type="entry name" value="RT_RNaseH_2"/>
</dbReference>
<dbReference type="PROSITE" id="PS50994">
    <property type="entry name" value="INTEGRASE"/>
    <property type="match status" value="1"/>
</dbReference>
<dbReference type="InterPro" id="IPR036397">
    <property type="entry name" value="RNaseH_sf"/>
</dbReference>
<dbReference type="PROSITE" id="PS50878">
    <property type="entry name" value="RT_POL"/>
    <property type="match status" value="1"/>
</dbReference>
<dbReference type="Gene3D" id="3.30.70.270">
    <property type="match status" value="2"/>
</dbReference>
<dbReference type="Gene3D" id="3.30.420.10">
    <property type="entry name" value="Ribonuclease H-like superfamily/Ribonuclease H"/>
    <property type="match status" value="1"/>
</dbReference>
<dbReference type="Proteomes" id="UP001341281">
    <property type="component" value="Chromosome 02"/>
</dbReference>
<evidence type="ECO:0000256" key="5">
    <source>
        <dbReference type="ARBA" id="ARBA00023268"/>
    </source>
</evidence>
<dbReference type="FunFam" id="3.30.70.270:FF:000115">
    <property type="entry name" value="Polyprotein of retroviral origin, putative"/>
    <property type="match status" value="1"/>
</dbReference>
<dbReference type="Pfam" id="PF08284">
    <property type="entry name" value="RVP_2"/>
    <property type="match status" value="1"/>
</dbReference>
<dbReference type="Pfam" id="PF00078">
    <property type="entry name" value="RVT_1"/>
    <property type="match status" value="1"/>
</dbReference>
<feature type="compositionally biased region" description="Polar residues" evidence="7">
    <location>
        <begin position="93"/>
        <end position="106"/>
    </location>
</feature>
<reference evidence="10 11" key="1">
    <citation type="submission" date="2024-02" db="EMBL/GenBank/DDBJ databases">
        <title>High-quality chromosome-scale genome assembly of Pensacola bahiagrass (Paspalum notatum Flugge var. saurae).</title>
        <authorList>
            <person name="Vega J.M."/>
            <person name="Podio M."/>
            <person name="Orjuela J."/>
            <person name="Siena L.A."/>
            <person name="Pessino S.C."/>
            <person name="Combes M.C."/>
            <person name="Mariac C."/>
            <person name="Albertini E."/>
            <person name="Pupilli F."/>
            <person name="Ortiz J.P.A."/>
            <person name="Leblanc O."/>
        </authorList>
    </citation>
    <scope>NUCLEOTIDE SEQUENCE [LARGE SCALE GENOMIC DNA]</scope>
    <source>
        <strain evidence="10">R1</strain>
        <tissue evidence="10">Leaf</tissue>
    </source>
</reference>
<keyword evidence="4" id="KW-0255">Endonuclease</keyword>
<dbReference type="InterPro" id="IPR016197">
    <property type="entry name" value="Chromo-like_dom_sf"/>
</dbReference>
<feature type="compositionally biased region" description="Basic and acidic residues" evidence="7">
    <location>
        <begin position="1324"/>
        <end position="1335"/>
    </location>
</feature>
<feature type="domain" description="Integrase catalytic" evidence="9">
    <location>
        <begin position="987"/>
        <end position="1100"/>
    </location>
</feature>
<evidence type="ECO:0000259" key="8">
    <source>
        <dbReference type="PROSITE" id="PS50878"/>
    </source>
</evidence>
<dbReference type="Gene3D" id="3.10.10.10">
    <property type="entry name" value="HIV Type 1 Reverse Transcriptase, subunit A, domain 1"/>
    <property type="match status" value="1"/>
</dbReference>
<dbReference type="InterPro" id="IPR056924">
    <property type="entry name" value="SH3_Tf2-1"/>
</dbReference>
<dbReference type="InterPro" id="IPR001584">
    <property type="entry name" value="Integrase_cat-core"/>
</dbReference>
<evidence type="ECO:0000256" key="2">
    <source>
        <dbReference type="ARBA" id="ARBA00022695"/>
    </source>
</evidence>
<keyword evidence="4" id="KW-0378">Hydrolase</keyword>
<dbReference type="EMBL" id="CP144746">
    <property type="protein sequence ID" value="WVZ57697.1"/>
    <property type="molecule type" value="Genomic_DNA"/>
</dbReference>
<evidence type="ECO:0000256" key="4">
    <source>
        <dbReference type="ARBA" id="ARBA00022759"/>
    </source>
</evidence>
<keyword evidence="3" id="KW-0540">Nuclease</keyword>
<dbReference type="GO" id="GO:0004519">
    <property type="term" value="F:endonuclease activity"/>
    <property type="evidence" value="ECO:0007669"/>
    <property type="project" value="UniProtKB-KW"/>
</dbReference>
<dbReference type="SUPFAM" id="SSF56672">
    <property type="entry name" value="DNA/RNA polymerases"/>
    <property type="match status" value="1"/>
</dbReference>
<dbReference type="PANTHER" id="PTHR37984">
    <property type="entry name" value="PROTEIN CBG26694"/>
    <property type="match status" value="1"/>
</dbReference>